<keyword evidence="2" id="KW-1185">Reference proteome</keyword>
<sequence>MEKITTLYAIHQLELDTEHVLLDGIKVATIGDQRGKLSFQVEKLRVESQSLVSSECGKMHGSAARDGGSA</sequence>
<dbReference type="EMBL" id="RWGY01000004">
    <property type="protein sequence ID" value="TVU48162.1"/>
    <property type="molecule type" value="Genomic_DNA"/>
</dbReference>
<gene>
    <name evidence="1" type="ORF">EJB05_07788</name>
</gene>
<dbReference type="Gramene" id="TVU48162">
    <property type="protein sequence ID" value="TVU48162"/>
    <property type="gene ID" value="EJB05_07788"/>
</dbReference>
<evidence type="ECO:0000313" key="2">
    <source>
        <dbReference type="Proteomes" id="UP000324897"/>
    </source>
</evidence>
<proteinExistence type="predicted"/>
<comment type="caution">
    <text evidence="1">The sequence shown here is derived from an EMBL/GenBank/DDBJ whole genome shotgun (WGS) entry which is preliminary data.</text>
</comment>
<reference evidence="1 2" key="1">
    <citation type="journal article" date="2019" name="Sci. Rep.">
        <title>A high-quality genome of Eragrostis curvula grass provides insights into Poaceae evolution and supports new strategies to enhance forage quality.</title>
        <authorList>
            <person name="Carballo J."/>
            <person name="Santos B.A.C.M."/>
            <person name="Zappacosta D."/>
            <person name="Garbus I."/>
            <person name="Selva J.P."/>
            <person name="Gallo C.A."/>
            <person name="Diaz A."/>
            <person name="Albertini E."/>
            <person name="Caccamo M."/>
            <person name="Echenique V."/>
        </authorList>
    </citation>
    <scope>NUCLEOTIDE SEQUENCE [LARGE SCALE GENOMIC DNA]</scope>
    <source>
        <strain evidence="2">cv. Victoria</strain>
        <tissue evidence="1">Leaf</tissue>
    </source>
</reference>
<name>A0A5J9WHH8_9POAL</name>
<evidence type="ECO:0000313" key="1">
    <source>
        <dbReference type="EMBL" id="TVU48162.1"/>
    </source>
</evidence>
<protein>
    <submittedName>
        <fullName evidence="1">Uncharacterized protein</fullName>
    </submittedName>
</protein>
<dbReference type="Proteomes" id="UP000324897">
    <property type="component" value="Chromosome 5"/>
</dbReference>
<dbReference type="AlphaFoldDB" id="A0A5J9WHH8"/>
<organism evidence="1 2">
    <name type="scientific">Eragrostis curvula</name>
    <name type="common">weeping love grass</name>
    <dbReference type="NCBI Taxonomy" id="38414"/>
    <lineage>
        <taxon>Eukaryota</taxon>
        <taxon>Viridiplantae</taxon>
        <taxon>Streptophyta</taxon>
        <taxon>Embryophyta</taxon>
        <taxon>Tracheophyta</taxon>
        <taxon>Spermatophyta</taxon>
        <taxon>Magnoliopsida</taxon>
        <taxon>Liliopsida</taxon>
        <taxon>Poales</taxon>
        <taxon>Poaceae</taxon>
        <taxon>PACMAD clade</taxon>
        <taxon>Chloridoideae</taxon>
        <taxon>Eragrostideae</taxon>
        <taxon>Eragrostidinae</taxon>
        <taxon>Eragrostis</taxon>
    </lineage>
</organism>
<accession>A0A5J9WHH8</accession>